<dbReference type="PANTHER" id="PTHR35336:SF5">
    <property type="entry name" value="ADENOSYLCOBINAMIDE AMIDOHYDROLASE"/>
    <property type="match status" value="1"/>
</dbReference>
<name>A0A841LYY4_9HYPH</name>
<evidence type="ECO:0000313" key="1">
    <source>
        <dbReference type="EMBL" id="MBB6261732.1"/>
    </source>
</evidence>
<protein>
    <submittedName>
        <fullName evidence="1">Adenosylcobinamide amidohydrolase</fullName>
    </submittedName>
</protein>
<dbReference type="PANTHER" id="PTHR35336">
    <property type="entry name" value="ADENOSYLCOBINAMIDE AMIDOHYDROLASE"/>
    <property type="match status" value="1"/>
</dbReference>
<gene>
    <name evidence="1" type="ORF">FHS77_002297</name>
</gene>
<proteinExistence type="predicted"/>
<evidence type="ECO:0000313" key="2">
    <source>
        <dbReference type="Proteomes" id="UP000555393"/>
    </source>
</evidence>
<dbReference type="InterPro" id="IPR002808">
    <property type="entry name" value="AdoCbi_amidolase"/>
</dbReference>
<dbReference type="RefSeq" id="WP_246431300.1">
    <property type="nucleotide sequence ID" value="NZ_JACIIU010000011.1"/>
</dbReference>
<organism evidence="1 2">
    <name type="scientific">Paenochrobactrum gallinarii</name>
    <dbReference type="NCBI Taxonomy" id="643673"/>
    <lineage>
        <taxon>Bacteria</taxon>
        <taxon>Pseudomonadati</taxon>
        <taxon>Pseudomonadota</taxon>
        <taxon>Alphaproteobacteria</taxon>
        <taxon>Hyphomicrobiales</taxon>
        <taxon>Brucellaceae</taxon>
        <taxon>Paenochrobactrum</taxon>
    </lineage>
</organism>
<dbReference type="AlphaFoldDB" id="A0A841LYY4"/>
<reference evidence="1 2" key="1">
    <citation type="submission" date="2020-08" db="EMBL/GenBank/DDBJ databases">
        <title>Genomic Encyclopedia of Type Strains, Phase IV (KMG-IV): sequencing the most valuable type-strain genomes for metagenomic binning, comparative biology and taxonomic classification.</title>
        <authorList>
            <person name="Goeker M."/>
        </authorList>
    </citation>
    <scope>NUCLEOTIDE SEQUENCE [LARGE SCALE GENOMIC DNA]</scope>
    <source>
        <strain evidence="1 2">DSM 22336</strain>
    </source>
</reference>
<dbReference type="GO" id="GO:0016787">
    <property type="term" value="F:hydrolase activity"/>
    <property type="evidence" value="ECO:0007669"/>
    <property type="project" value="UniProtKB-KW"/>
</dbReference>
<dbReference type="Proteomes" id="UP000555393">
    <property type="component" value="Unassembled WGS sequence"/>
</dbReference>
<dbReference type="EMBL" id="JACIIU010000011">
    <property type="protein sequence ID" value="MBB6261732.1"/>
    <property type="molecule type" value="Genomic_DNA"/>
</dbReference>
<accession>A0A841LYY4</accession>
<dbReference type="Pfam" id="PF01955">
    <property type="entry name" value="CbiZ"/>
    <property type="match status" value="1"/>
</dbReference>
<keyword evidence="2" id="KW-1185">Reference proteome</keyword>
<dbReference type="InterPro" id="IPR052209">
    <property type="entry name" value="CbiZ"/>
</dbReference>
<sequence>MADMKFTCARPWLSVELGSVHQVMSWTLNAPGFVEADKVVWREVRNSDLTPELDAHQWLLKELQRSHNTQAVAFLTSRNIDFHHYAEKSIEGEKVSCLVTSGLSNAERVGVRHGPQSRFGTINILVKTTSHLSQGAMIELMSVVVQARTLAVLEADIKIGAHQQAATGTGTDCVAIASPLSGDEAPRIYAGLHTAIAEAAGAAVLSAMHEALTIWKKNHLGQ</sequence>
<keyword evidence="1" id="KW-0378">Hydrolase</keyword>
<comment type="caution">
    <text evidence="1">The sequence shown here is derived from an EMBL/GenBank/DDBJ whole genome shotgun (WGS) entry which is preliminary data.</text>
</comment>